<keyword evidence="1" id="KW-1133">Transmembrane helix</keyword>
<evidence type="ECO:0000256" key="1">
    <source>
        <dbReference type="SAM" id="Phobius"/>
    </source>
</evidence>
<protein>
    <submittedName>
        <fullName evidence="2">Uncharacterized protein</fullName>
    </submittedName>
</protein>
<keyword evidence="1" id="KW-0472">Membrane</keyword>
<organism evidence="2 3">
    <name type="scientific">Heracleum sosnowskyi</name>
    <dbReference type="NCBI Taxonomy" id="360622"/>
    <lineage>
        <taxon>Eukaryota</taxon>
        <taxon>Viridiplantae</taxon>
        <taxon>Streptophyta</taxon>
        <taxon>Embryophyta</taxon>
        <taxon>Tracheophyta</taxon>
        <taxon>Spermatophyta</taxon>
        <taxon>Magnoliopsida</taxon>
        <taxon>eudicotyledons</taxon>
        <taxon>Gunneridae</taxon>
        <taxon>Pentapetalae</taxon>
        <taxon>asterids</taxon>
        <taxon>campanulids</taxon>
        <taxon>Apiales</taxon>
        <taxon>Apiaceae</taxon>
        <taxon>Apioideae</taxon>
        <taxon>apioid superclade</taxon>
        <taxon>Tordylieae</taxon>
        <taxon>Tordyliinae</taxon>
        <taxon>Heracleum</taxon>
    </lineage>
</organism>
<dbReference type="EMBL" id="JAUIZM010000002">
    <property type="protein sequence ID" value="KAK1399505.1"/>
    <property type="molecule type" value="Genomic_DNA"/>
</dbReference>
<keyword evidence="3" id="KW-1185">Reference proteome</keyword>
<dbReference type="AlphaFoldDB" id="A0AAD8JBL0"/>
<reference evidence="2" key="1">
    <citation type="submission" date="2023-02" db="EMBL/GenBank/DDBJ databases">
        <title>Genome of toxic invasive species Heracleum sosnowskyi carries increased number of genes despite the absence of recent whole-genome duplications.</title>
        <authorList>
            <person name="Schelkunov M."/>
            <person name="Shtratnikova V."/>
            <person name="Makarenko M."/>
            <person name="Klepikova A."/>
            <person name="Omelchenko D."/>
            <person name="Novikova G."/>
            <person name="Obukhova E."/>
            <person name="Bogdanov V."/>
            <person name="Penin A."/>
            <person name="Logacheva M."/>
        </authorList>
    </citation>
    <scope>NUCLEOTIDE SEQUENCE</scope>
    <source>
        <strain evidence="2">Hsosn_3</strain>
        <tissue evidence="2">Leaf</tissue>
    </source>
</reference>
<comment type="caution">
    <text evidence="2">The sequence shown here is derived from an EMBL/GenBank/DDBJ whole genome shotgun (WGS) entry which is preliminary data.</text>
</comment>
<sequence length="110" mass="11841">MKNLDAIEGLGVEVWTPHPVVDTATSLSQCRSDICAGQTSPVGVNDNANADLSMQVAAMNAGGNLENSKRPYLVFVESTYICFCIYFPISLLFRLSALNSKHCEKVAITG</sequence>
<keyword evidence="1" id="KW-0812">Transmembrane</keyword>
<feature type="transmembrane region" description="Helical" evidence="1">
    <location>
        <begin position="72"/>
        <end position="93"/>
    </location>
</feature>
<reference evidence="2" key="2">
    <citation type="submission" date="2023-05" db="EMBL/GenBank/DDBJ databases">
        <authorList>
            <person name="Schelkunov M.I."/>
        </authorList>
    </citation>
    <scope>NUCLEOTIDE SEQUENCE</scope>
    <source>
        <strain evidence="2">Hsosn_3</strain>
        <tissue evidence="2">Leaf</tissue>
    </source>
</reference>
<evidence type="ECO:0000313" key="2">
    <source>
        <dbReference type="EMBL" id="KAK1399505.1"/>
    </source>
</evidence>
<accession>A0AAD8JBL0</accession>
<evidence type="ECO:0000313" key="3">
    <source>
        <dbReference type="Proteomes" id="UP001237642"/>
    </source>
</evidence>
<dbReference type="Proteomes" id="UP001237642">
    <property type="component" value="Unassembled WGS sequence"/>
</dbReference>
<name>A0AAD8JBL0_9APIA</name>
<gene>
    <name evidence="2" type="ORF">POM88_009368</name>
</gene>
<proteinExistence type="predicted"/>